<feature type="binding site" evidence="10">
    <location>
        <position position="71"/>
    </location>
    <ligand>
        <name>Na(+)</name>
        <dbReference type="ChEBI" id="CHEBI:29101"/>
        <note>structural</note>
    </ligand>
</feature>
<evidence type="ECO:0000256" key="5">
    <source>
        <dbReference type="ARBA" id="ARBA00023136"/>
    </source>
</evidence>
<evidence type="ECO:0000256" key="1">
    <source>
        <dbReference type="ARBA" id="ARBA00004651"/>
    </source>
</evidence>
<comment type="subcellular location">
    <subcellularLocation>
        <location evidence="1 10">Cell membrane</location>
        <topology evidence="1 10">Multi-pass membrane protein</topology>
    </subcellularLocation>
</comment>
<comment type="function">
    <text evidence="9 10">Fluoride-specific ion channel. Important for reducing fluoride concentration in the cell, thus reducing its toxicity.</text>
</comment>
<dbReference type="STRING" id="1423729.FC80_GL001100"/>
<dbReference type="EMBL" id="AYZE01000014">
    <property type="protein sequence ID" value="KRM91103.1"/>
    <property type="molecule type" value="Genomic_DNA"/>
</dbReference>
<keyword evidence="12" id="KW-1185">Reference proteome</keyword>
<dbReference type="GO" id="GO:0005886">
    <property type="term" value="C:plasma membrane"/>
    <property type="evidence" value="ECO:0007669"/>
    <property type="project" value="UniProtKB-SubCell"/>
</dbReference>
<name>A0A0R2CHF4_9LACO</name>
<keyword evidence="5 10" id="KW-0472">Membrane</keyword>
<keyword evidence="3 10" id="KW-0812">Transmembrane</keyword>
<comment type="similarity">
    <text evidence="7 10">Belongs to the fluoride channel Fluc/FEX (TC 1.A.43) family.</text>
</comment>
<comment type="caution">
    <text evidence="11">The sequence shown here is derived from an EMBL/GenBank/DDBJ whole genome shotgun (WGS) entry which is preliminary data.</text>
</comment>
<keyword evidence="6 10" id="KW-0407">Ion channel</keyword>
<feature type="transmembrane region" description="Helical" evidence="10">
    <location>
        <begin position="30"/>
        <end position="52"/>
    </location>
</feature>
<dbReference type="InterPro" id="IPR003691">
    <property type="entry name" value="FluC"/>
</dbReference>
<accession>A0A0R2CHF4</accession>
<feature type="binding site" evidence="10">
    <location>
        <position position="68"/>
    </location>
    <ligand>
        <name>Na(+)</name>
        <dbReference type="ChEBI" id="CHEBI:29101"/>
        <note>structural</note>
    </ligand>
</feature>
<keyword evidence="4 10" id="KW-1133">Transmembrane helix</keyword>
<evidence type="ECO:0000256" key="3">
    <source>
        <dbReference type="ARBA" id="ARBA00022692"/>
    </source>
</evidence>
<evidence type="ECO:0000256" key="4">
    <source>
        <dbReference type="ARBA" id="ARBA00022989"/>
    </source>
</evidence>
<dbReference type="OrthoDB" id="9815830at2"/>
<dbReference type="GO" id="GO:0046872">
    <property type="term" value="F:metal ion binding"/>
    <property type="evidence" value="ECO:0007669"/>
    <property type="project" value="UniProtKB-KW"/>
</dbReference>
<dbReference type="PATRIC" id="fig|1423729.3.peg.1114"/>
<comment type="activity regulation">
    <text evidence="10">Na(+) is not transported, but it plays an essential structural role and its presence is essential for fluoride channel function.</text>
</comment>
<evidence type="ECO:0000313" key="12">
    <source>
        <dbReference type="Proteomes" id="UP000051131"/>
    </source>
</evidence>
<dbReference type="PANTHER" id="PTHR28259">
    <property type="entry name" value="FLUORIDE EXPORT PROTEIN 1-RELATED"/>
    <property type="match status" value="1"/>
</dbReference>
<dbReference type="RefSeq" id="WP_057829305.1">
    <property type="nucleotide sequence ID" value="NZ_AYZE01000014.1"/>
</dbReference>
<protein>
    <recommendedName>
        <fullName evidence="10">Fluoride-specific ion channel FluC</fullName>
    </recommendedName>
</protein>
<proteinExistence type="inferred from homology"/>
<reference evidence="11 12" key="1">
    <citation type="journal article" date="2015" name="Genome Announc.">
        <title>Expanding the biotechnology potential of lactobacilli through comparative genomics of 213 strains and associated genera.</title>
        <authorList>
            <person name="Sun Z."/>
            <person name="Harris H.M."/>
            <person name="McCann A."/>
            <person name="Guo C."/>
            <person name="Argimon S."/>
            <person name="Zhang W."/>
            <person name="Yang X."/>
            <person name="Jeffery I.B."/>
            <person name="Cooney J.C."/>
            <person name="Kagawa T.F."/>
            <person name="Liu W."/>
            <person name="Song Y."/>
            <person name="Salvetti E."/>
            <person name="Wrobel A."/>
            <person name="Rasinkangas P."/>
            <person name="Parkhill J."/>
            <person name="Rea M.C."/>
            <person name="O'Sullivan O."/>
            <person name="Ritari J."/>
            <person name="Douillard F.P."/>
            <person name="Paul Ross R."/>
            <person name="Yang R."/>
            <person name="Briner A.E."/>
            <person name="Felis G.E."/>
            <person name="de Vos W.M."/>
            <person name="Barrangou R."/>
            <person name="Klaenhammer T.R."/>
            <person name="Caufield P.W."/>
            <person name="Cui Y."/>
            <person name="Zhang H."/>
            <person name="O'Toole P.W."/>
        </authorList>
    </citation>
    <scope>NUCLEOTIDE SEQUENCE [LARGE SCALE GENOMIC DNA]</scope>
    <source>
        <strain evidence="11 12">DSM 21116</strain>
    </source>
</reference>
<evidence type="ECO:0000256" key="9">
    <source>
        <dbReference type="ARBA" id="ARBA00049940"/>
    </source>
</evidence>
<feature type="transmembrane region" description="Helical" evidence="10">
    <location>
        <begin position="59"/>
        <end position="80"/>
    </location>
</feature>
<keyword evidence="2 10" id="KW-1003">Cell membrane</keyword>
<evidence type="ECO:0000256" key="6">
    <source>
        <dbReference type="ARBA" id="ARBA00023303"/>
    </source>
</evidence>
<evidence type="ECO:0000256" key="10">
    <source>
        <dbReference type="HAMAP-Rule" id="MF_00454"/>
    </source>
</evidence>
<sequence length="117" mass="12634">MIYFVGIGAAIGSILRYLITVDIKKYSKTAWPTATLFINLLGAFLLGVLYGLNIAKAQYVIIGVGLIGGFTTFSTMNTEIIGLSESGKIKYAWLYAMISYFIGILLALVGILTGQLI</sequence>
<keyword evidence="10" id="KW-0406">Ion transport</keyword>
<keyword evidence="10" id="KW-0813">Transport</keyword>
<dbReference type="Pfam" id="PF02537">
    <property type="entry name" value="CRCB"/>
    <property type="match status" value="1"/>
</dbReference>
<organism evidence="11 12">
    <name type="scientific">Liquorilactobacillus cacaonum DSM 21116</name>
    <dbReference type="NCBI Taxonomy" id="1423729"/>
    <lineage>
        <taxon>Bacteria</taxon>
        <taxon>Bacillati</taxon>
        <taxon>Bacillota</taxon>
        <taxon>Bacilli</taxon>
        <taxon>Lactobacillales</taxon>
        <taxon>Lactobacillaceae</taxon>
        <taxon>Liquorilactobacillus</taxon>
    </lineage>
</organism>
<dbReference type="PANTHER" id="PTHR28259:SF1">
    <property type="entry name" value="FLUORIDE EXPORT PROTEIN 1-RELATED"/>
    <property type="match status" value="1"/>
</dbReference>
<evidence type="ECO:0000256" key="2">
    <source>
        <dbReference type="ARBA" id="ARBA00022475"/>
    </source>
</evidence>
<evidence type="ECO:0000313" key="11">
    <source>
        <dbReference type="EMBL" id="KRM91103.1"/>
    </source>
</evidence>
<keyword evidence="10" id="KW-0915">Sodium</keyword>
<evidence type="ECO:0000256" key="8">
    <source>
        <dbReference type="ARBA" id="ARBA00035585"/>
    </source>
</evidence>
<gene>
    <name evidence="10" type="primary">fluC</name>
    <name evidence="10" type="synonym">crcB</name>
    <name evidence="11" type="ORF">FC80_GL001100</name>
</gene>
<dbReference type="AlphaFoldDB" id="A0A0R2CHF4"/>
<dbReference type="Proteomes" id="UP000051131">
    <property type="component" value="Unassembled WGS sequence"/>
</dbReference>
<comment type="catalytic activity">
    <reaction evidence="8">
        <text>fluoride(in) = fluoride(out)</text>
        <dbReference type="Rhea" id="RHEA:76159"/>
        <dbReference type="ChEBI" id="CHEBI:17051"/>
    </reaction>
    <physiologicalReaction direction="left-to-right" evidence="8">
        <dbReference type="Rhea" id="RHEA:76160"/>
    </physiologicalReaction>
</comment>
<feature type="transmembrane region" description="Helical" evidence="10">
    <location>
        <begin position="92"/>
        <end position="112"/>
    </location>
</feature>
<dbReference type="HAMAP" id="MF_00454">
    <property type="entry name" value="FluC"/>
    <property type="match status" value="1"/>
</dbReference>
<keyword evidence="10" id="KW-0479">Metal-binding</keyword>
<evidence type="ECO:0000256" key="7">
    <source>
        <dbReference type="ARBA" id="ARBA00035120"/>
    </source>
</evidence>
<dbReference type="GO" id="GO:0062054">
    <property type="term" value="F:fluoride channel activity"/>
    <property type="evidence" value="ECO:0007669"/>
    <property type="project" value="UniProtKB-UniRule"/>
</dbReference>
<dbReference type="GO" id="GO:0140114">
    <property type="term" value="P:cellular detoxification of fluoride"/>
    <property type="evidence" value="ECO:0007669"/>
    <property type="project" value="UniProtKB-UniRule"/>
</dbReference>